<protein>
    <submittedName>
        <fullName evidence="9">Putative permease</fullName>
    </submittedName>
</protein>
<evidence type="ECO:0000256" key="6">
    <source>
        <dbReference type="ARBA" id="ARBA00022989"/>
    </source>
</evidence>
<dbReference type="OrthoDB" id="5562213at2"/>
<keyword evidence="7 8" id="KW-0472">Membrane</keyword>
<evidence type="ECO:0000256" key="2">
    <source>
        <dbReference type="ARBA" id="ARBA00009773"/>
    </source>
</evidence>
<dbReference type="Proteomes" id="UP000199626">
    <property type="component" value="Unassembled WGS sequence"/>
</dbReference>
<keyword evidence="10" id="KW-1185">Reference proteome</keyword>
<dbReference type="EMBL" id="FMXN01000002">
    <property type="protein sequence ID" value="SDB10439.1"/>
    <property type="molecule type" value="Genomic_DNA"/>
</dbReference>
<keyword evidence="3" id="KW-0813">Transport</keyword>
<evidence type="ECO:0000256" key="4">
    <source>
        <dbReference type="ARBA" id="ARBA00022475"/>
    </source>
</evidence>
<dbReference type="GO" id="GO:0005886">
    <property type="term" value="C:plasma membrane"/>
    <property type="evidence" value="ECO:0007669"/>
    <property type="project" value="UniProtKB-SubCell"/>
</dbReference>
<dbReference type="AlphaFoldDB" id="A0A1G6AQ06"/>
<keyword evidence="4" id="KW-1003">Cell membrane</keyword>
<gene>
    <name evidence="9" type="ORF">SAMN02927930_00393</name>
</gene>
<evidence type="ECO:0000256" key="1">
    <source>
        <dbReference type="ARBA" id="ARBA00004651"/>
    </source>
</evidence>
<dbReference type="PANTHER" id="PTHR21716:SF53">
    <property type="entry name" value="PERMEASE PERM-RELATED"/>
    <property type="match status" value="1"/>
</dbReference>
<evidence type="ECO:0000313" key="10">
    <source>
        <dbReference type="Proteomes" id="UP000199626"/>
    </source>
</evidence>
<dbReference type="RefSeq" id="WP_092591221.1">
    <property type="nucleotide sequence ID" value="NZ_FMXN01000002.1"/>
</dbReference>
<feature type="transmembrane region" description="Helical" evidence="8">
    <location>
        <begin position="311"/>
        <end position="332"/>
    </location>
</feature>
<feature type="transmembrane region" description="Helical" evidence="8">
    <location>
        <begin position="272"/>
        <end position="291"/>
    </location>
</feature>
<feature type="transmembrane region" description="Helical" evidence="8">
    <location>
        <begin position="20"/>
        <end position="52"/>
    </location>
</feature>
<evidence type="ECO:0000256" key="5">
    <source>
        <dbReference type="ARBA" id="ARBA00022692"/>
    </source>
</evidence>
<dbReference type="PANTHER" id="PTHR21716">
    <property type="entry name" value="TRANSMEMBRANE PROTEIN"/>
    <property type="match status" value="1"/>
</dbReference>
<dbReference type="Pfam" id="PF01594">
    <property type="entry name" value="AI-2E_transport"/>
    <property type="match status" value="1"/>
</dbReference>
<proteinExistence type="inferred from homology"/>
<feature type="transmembrane region" description="Helical" evidence="8">
    <location>
        <begin position="156"/>
        <end position="177"/>
    </location>
</feature>
<comment type="similarity">
    <text evidence="2">Belongs to the autoinducer-2 exporter (AI-2E) (TC 2.A.86) family.</text>
</comment>
<feature type="transmembrane region" description="Helical" evidence="8">
    <location>
        <begin position="240"/>
        <end position="265"/>
    </location>
</feature>
<comment type="subcellular location">
    <subcellularLocation>
        <location evidence="1">Cell membrane</location>
        <topology evidence="1">Multi-pass membrane protein</topology>
    </subcellularLocation>
</comment>
<sequence length="359" mass="40146">MFEYVKQWYQRRFSDPDAVTLVLLLVISFLVIMLFGDLLAPILVAVALAYLLEWAIQRVEKLGIPRLSAVALVFTTFLAINIILLVFLVPVIWQQTVALVAELPQMLAQMRVLLERLPELFPEFISEENISTFIDSLTTRTLAFGELLLSQSLSRIIGIMQLMIYFIVVPLLIFFMLKDKHELLHHIHRMLPTNRRLITQVSGEMNQQIMNYIRGKAVEVAVVGIFTYVCFALFDLRYAALLAVLVGLSVLIPYIGAVVVTIPVVMVALFQFGWSGTMAWVLICYLIIQILDGNLLVPLLFSEAVSLNPVYIIAAVLVFGGLWGFWGVFFAIPLASLVKAVLVALSSQSAPVEDAGTKT</sequence>
<keyword evidence="6 8" id="KW-1133">Transmembrane helix</keyword>
<keyword evidence="5 8" id="KW-0812">Transmembrane</keyword>
<evidence type="ECO:0000256" key="7">
    <source>
        <dbReference type="ARBA" id="ARBA00023136"/>
    </source>
</evidence>
<feature type="transmembrane region" description="Helical" evidence="8">
    <location>
        <begin position="64"/>
        <end position="93"/>
    </location>
</feature>
<feature type="transmembrane region" description="Helical" evidence="8">
    <location>
        <begin position="217"/>
        <end position="234"/>
    </location>
</feature>
<organism evidence="9 10">
    <name type="scientific">Pseudidiomarina indica</name>
    <dbReference type="NCBI Taxonomy" id="1159017"/>
    <lineage>
        <taxon>Bacteria</taxon>
        <taxon>Pseudomonadati</taxon>
        <taxon>Pseudomonadota</taxon>
        <taxon>Gammaproteobacteria</taxon>
        <taxon>Alteromonadales</taxon>
        <taxon>Idiomarinaceae</taxon>
        <taxon>Pseudidiomarina</taxon>
    </lineage>
</organism>
<name>A0A1G6AQ06_9GAMM</name>
<dbReference type="InterPro" id="IPR002549">
    <property type="entry name" value="AI-2E-like"/>
</dbReference>
<accession>A0A1G6AQ06</accession>
<reference evidence="10" key="1">
    <citation type="submission" date="2016-10" db="EMBL/GenBank/DDBJ databases">
        <authorList>
            <person name="Varghese N."/>
            <person name="Submissions S."/>
        </authorList>
    </citation>
    <scope>NUCLEOTIDE SEQUENCE [LARGE SCALE GENOMIC DNA]</scope>
    <source>
        <strain evidence="10">CGMCC 1.10824</strain>
    </source>
</reference>
<evidence type="ECO:0000256" key="8">
    <source>
        <dbReference type="SAM" id="Phobius"/>
    </source>
</evidence>
<evidence type="ECO:0000256" key="3">
    <source>
        <dbReference type="ARBA" id="ARBA00022448"/>
    </source>
</evidence>
<evidence type="ECO:0000313" key="9">
    <source>
        <dbReference type="EMBL" id="SDB10439.1"/>
    </source>
</evidence>
<dbReference type="GO" id="GO:0055085">
    <property type="term" value="P:transmembrane transport"/>
    <property type="evidence" value="ECO:0007669"/>
    <property type="project" value="TreeGrafter"/>
</dbReference>